<dbReference type="Pfam" id="PF07859">
    <property type="entry name" value="Abhydrolase_3"/>
    <property type="match status" value="1"/>
</dbReference>
<dbReference type="InterPro" id="IPR029058">
    <property type="entry name" value="AB_hydrolase_fold"/>
</dbReference>
<evidence type="ECO:0000313" key="3">
    <source>
        <dbReference type="Proteomes" id="UP000095767"/>
    </source>
</evidence>
<keyword evidence="3" id="KW-1185">Reference proteome</keyword>
<dbReference type="Gene3D" id="3.40.50.1820">
    <property type="entry name" value="alpha/beta hydrolase"/>
    <property type="match status" value="1"/>
</dbReference>
<proteinExistence type="predicted"/>
<feature type="domain" description="Alpha/beta hydrolase fold-3" evidence="1">
    <location>
        <begin position="88"/>
        <end position="279"/>
    </location>
</feature>
<accession>A0A1E5VXG8</accession>
<dbReference type="STRING" id="888268.A0A1E5VXG8"/>
<dbReference type="Proteomes" id="UP000095767">
    <property type="component" value="Unassembled WGS sequence"/>
</dbReference>
<dbReference type="AlphaFoldDB" id="A0A1E5VXG8"/>
<dbReference type="EMBL" id="LWDX02026860">
    <property type="protein sequence ID" value="OEL29819.1"/>
    <property type="molecule type" value="Genomic_DNA"/>
</dbReference>
<dbReference type="SUPFAM" id="SSF53474">
    <property type="entry name" value="alpha/beta-Hydrolases"/>
    <property type="match status" value="1"/>
</dbReference>
<dbReference type="GO" id="GO:0016787">
    <property type="term" value="F:hydrolase activity"/>
    <property type="evidence" value="ECO:0007669"/>
    <property type="project" value="InterPro"/>
</dbReference>
<dbReference type="InterPro" id="IPR013094">
    <property type="entry name" value="AB_hydrolase_3"/>
</dbReference>
<gene>
    <name evidence="2" type="ORF">BAE44_0009161</name>
</gene>
<sequence>MASNSGFPIPPPADPSDEVVREFGPLLRIYKSGRIERPLVPPPVGPGHDAATGVDSKDVHLGAYSVRLYLPPAAAAAEGGASKKLPVVVYVHGGGFVAESAASPHYHRFLNELAAACPALCVSVEYRLAPEHPLPAGYEDCLAALKWALSAADPWVAAHGDLARVFVAGDSAGANACHHLAIHPDIRALKGAVLIHPWFWGSEAVGEEPRDPAFRAMGAGLWFFACPGTSDMDDPRMNPMAPGAPALGTLACERVLVCAAEGDFLRWRGRAYAEAVAAARGGGLGVGTEEAGGGGGGVELLETEGEGHVFYLFKPDCDKAKEMLDKIVVFINAP</sequence>
<dbReference type="InterPro" id="IPR050466">
    <property type="entry name" value="Carboxylest/Gibb_receptor"/>
</dbReference>
<organism evidence="2 3">
    <name type="scientific">Dichanthelium oligosanthes</name>
    <dbReference type="NCBI Taxonomy" id="888268"/>
    <lineage>
        <taxon>Eukaryota</taxon>
        <taxon>Viridiplantae</taxon>
        <taxon>Streptophyta</taxon>
        <taxon>Embryophyta</taxon>
        <taxon>Tracheophyta</taxon>
        <taxon>Spermatophyta</taxon>
        <taxon>Magnoliopsida</taxon>
        <taxon>Liliopsida</taxon>
        <taxon>Poales</taxon>
        <taxon>Poaceae</taxon>
        <taxon>PACMAD clade</taxon>
        <taxon>Panicoideae</taxon>
        <taxon>Panicodae</taxon>
        <taxon>Paniceae</taxon>
        <taxon>Dichantheliinae</taxon>
        <taxon>Dichanthelium</taxon>
    </lineage>
</organism>
<evidence type="ECO:0000259" key="1">
    <source>
        <dbReference type="Pfam" id="PF07859"/>
    </source>
</evidence>
<evidence type="ECO:0000313" key="2">
    <source>
        <dbReference type="EMBL" id="OEL29819.1"/>
    </source>
</evidence>
<dbReference type="PANTHER" id="PTHR23024">
    <property type="entry name" value="ARYLACETAMIDE DEACETYLASE"/>
    <property type="match status" value="1"/>
</dbReference>
<dbReference type="OrthoDB" id="408631at2759"/>
<protein>
    <submittedName>
        <fullName evidence="2">Tuliposide A-converting enzyme 1, chloroplastic</fullName>
    </submittedName>
</protein>
<dbReference type="PANTHER" id="PTHR23024:SF180">
    <property type="entry name" value="OS02G0567800 PROTEIN"/>
    <property type="match status" value="1"/>
</dbReference>
<comment type="caution">
    <text evidence="2">The sequence shown here is derived from an EMBL/GenBank/DDBJ whole genome shotgun (WGS) entry which is preliminary data.</text>
</comment>
<name>A0A1E5VXG8_9POAL</name>
<reference evidence="2 3" key="1">
    <citation type="submission" date="2016-09" db="EMBL/GenBank/DDBJ databases">
        <title>The draft genome of Dichanthelium oligosanthes: A C3 panicoid grass species.</title>
        <authorList>
            <person name="Studer A.J."/>
            <person name="Schnable J.C."/>
            <person name="Brutnell T.P."/>
        </authorList>
    </citation>
    <scope>NUCLEOTIDE SEQUENCE [LARGE SCALE GENOMIC DNA]</scope>
    <source>
        <strain evidence="3">cv. Kellogg 1175</strain>
        <tissue evidence="2">Leaf</tissue>
    </source>
</reference>